<comment type="caution">
    <text evidence="2">The sequence shown here is derived from an EMBL/GenBank/DDBJ whole genome shotgun (WGS) entry which is preliminary data.</text>
</comment>
<gene>
    <name evidence="2" type="ORF">JZ751_021038</name>
</gene>
<dbReference type="Gene3D" id="3.40.630.30">
    <property type="match status" value="1"/>
</dbReference>
<dbReference type="AlphaFoldDB" id="A0A8T2PJA4"/>
<evidence type="ECO:0000256" key="1">
    <source>
        <dbReference type="SAM" id="Coils"/>
    </source>
</evidence>
<protein>
    <submittedName>
        <fullName evidence="2">Uncharacterized protein</fullName>
    </submittedName>
</protein>
<dbReference type="EMBL" id="JAFBMS010000005">
    <property type="protein sequence ID" value="KAG9352624.1"/>
    <property type="molecule type" value="Genomic_DNA"/>
</dbReference>
<evidence type="ECO:0000313" key="3">
    <source>
        <dbReference type="Proteomes" id="UP000824540"/>
    </source>
</evidence>
<sequence>MRSTVTVTTLFCRETAEKVLQLSLLATRRCYRNCGVGRYIVELLKTPALCGPYEVFLAHVEHAAVNFFTNCGLSDDTLLNEKFRKKKALLAYQQQAVCVMRLVQEVNTLREQLSQQMREVKSLKIELELEKKRRNRADEQDYMEADDSWVESGQRVVLPPGGRVEGIEDLLTVAAVIARGVQHPTHHEGVGHRLLEETRAPGTGDVERVAVQEAEHHVAMALLCGIDDPQARLIGREVDVGPVAAAIVAVGELVAEAGAGQQAANGGLRLQVIPAHLCRIMALVEEGLVVQQAARALDGISDSM</sequence>
<dbReference type="OrthoDB" id="10249393at2759"/>
<proteinExistence type="predicted"/>
<accession>A0A8T2PJA4</accession>
<organism evidence="2 3">
    <name type="scientific">Albula glossodonta</name>
    <name type="common">roundjaw bonefish</name>
    <dbReference type="NCBI Taxonomy" id="121402"/>
    <lineage>
        <taxon>Eukaryota</taxon>
        <taxon>Metazoa</taxon>
        <taxon>Chordata</taxon>
        <taxon>Craniata</taxon>
        <taxon>Vertebrata</taxon>
        <taxon>Euteleostomi</taxon>
        <taxon>Actinopterygii</taxon>
        <taxon>Neopterygii</taxon>
        <taxon>Teleostei</taxon>
        <taxon>Albuliformes</taxon>
        <taxon>Albulidae</taxon>
        <taxon>Albula</taxon>
    </lineage>
</organism>
<keyword evidence="1" id="KW-0175">Coiled coil</keyword>
<keyword evidence="3" id="KW-1185">Reference proteome</keyword>
<evidence type="ECO:0000313" key="2">
    <source>
        <dbReference type="EMBL" id="KAG9352624.1"/>
    </source>
</evidence>
<dbReference type="Proteomes" id="UP000824540">
    <property type="component" value="Unassembled WGS sequence"/>
</dbReference>
<name>A0A8T2PJA4_9TELE</name>
<feature type="coiled-coil region" evidence="1">
    <location>
        <begin position="99"/>
        <end position="140"/>
    </location>
</feature>
<reference evidence="2" key="1">
    <citation type="thesis" date="2021" institute="BYU ScholarsArchive" country="Provo, UT, USA">
        <title>Applications of and Algorithms for Genome Assembly and Genomic Analyses with an Emphasis on Marine Teleosts.</title>
        <authorList>
            <person name="Pickett B.D."/>
        </authorList>
    </citation>
    <scope>NUCLEOTIDE SEQUENCE</scope>
    <source>
        <strain evidence="2">HI-2016</strain>
    </source>
</reference>